<accession>A0A8S5QGH4</accession>
<evidence type="ECO:0000313" key="2">
    <source>
        <dbReference type="EMBL" id="DAE17861.1"/>
    </source>
</evidence>
<organism evidence="2">
    <name type="scientific">Siphoviridae sp. ctWBz6</name>
    <dbReference type="NCBI Taxonomy" id="2825536"/>
    <lineage>
        <taxon>Viruses</taxon>
        <taxon>Duplodnaviria</taxon>
        <taxon>Heunggongvirae</taxon>
        <taxon>Uroviricota</taxon>
        <taxon>Caudoviricetes</taxon>
    </lineage>
</organism>
<feature type="transmembrane region" description="Helical" evidence="1">
    <location>
        <begin position="6"/>
        <end position="23"/>
    </location>
</feature>
<reference evidence="2" key="1">
    <citation type="journal article" date="2021" name="Proc. Natl. Acad. Sci. U.S.A.">
        <title>A Catalog of Tens of Thousands of Viruses from Human Metagenomes Reveals Hidden Associations with Chronic Diseases.</title>
        <authorList>
            <person name="Tisza M.J."/>
            <person name="Buck C.B."/>
        </authorList>
    </citation>
    <scope>NUCLEOTIDE SEQUENCE</scope>
    <source>
        <strain evidence="2">CtWBz6</strain>
    </source>
</reference>
<keyword evidence="1" id="KW-0472">Membrane</keyword>
<sequence>MTMMWILTYVGAATVSWGLVRLLERLEGGK</sequence>
<proteinExistence type="predicted"/>
<dbReference type="EMBL" id="BK015647">
    <property type="protein sequence ID" value="DAE17861.1"/>
    <property type="molecule type" value="Genomic_DNA"/>
</dbReference>
<name>A0A8S5QGH4_9CAUD</name>
<evidence type="ECO:0000256" key="1">
    <source>
        <dbReference type="SAM" id="Phobius"/>
    </source>
</evidence>
<keyword evidence="1" id="KW-1133">Transmembrane helix</keyword>
<protein>
    <submittedName>
        <fullName evidence="2">Uncharacterized protein</fullName>
    </submittedName>
</protein>
<keyword evidence="1" id="KW-0812">Transmembrane</keyword>